<evidence type="ECO:0000256" key="11">
    <source>
        <dbReference type="SAM" id="Phobius"/>
    </source>
</evidence>
<proteinExistence type="inferred from homology"/>
<dbReference type="PANTHER" id="PTHR46494:SF3">
    <property type="entry name" value="ZINC TRANSPORT PROTEIN ZNTB"/>
    <property type="match status" value="1"/>
</dbReference>
<evidence type="ECO:0000256" key="4">
    <source>
        <dbReference type="ARBA" id="ARBA00022475"/>
    </source>
</evidence>
<evidence type="ECO:0000256" key="5">
    <source>
        <dbReference type="ARBA" id="ARBA00022519"/>
    </source>
</evidence>
<evidence type="ECO:0000256" key="6">
    <source>
        <dbReference type="ARBA" id="ARBA00022692"/>
    </source>
</evidence>
<dbReference type="EMBL" id="BAABJX010000044">
    <property type="protein sequence ID" value="GAA4842033.1"/>
    <property type="molecule type" value="Genomic_DNA"/>
</dbReference>
<name>A0ABP9DK39_9BACT</name>
<accession>A0ABP9DK39</accession>
<gene>
    <name evidence="12" type="primary">corA_2</name>
    <name evidence="12" type="ORF">GCM10023331_28760</name>
</gene>
<keyword evidence="9" id="KW-0406">Ion transport</keyword>
<dbReference type="Pfam" id="PF01544">
    <property type="entry name" value="CorA"/>
    <property type="match status" value="1"/>
</dbReference>
<feature type="transmembrane region" description="Helical" evidence="11">
    <location>
        <begin position="259"/>
        <end position="282"/>
    </location>
</feature>
<dbReference type="RefSeq" id="WP_345372976.1">
    <property type="nucleotide sequence ID" value="NZ_BAABJX010000044.1"/>
</dbReference>
<evidence type="ECO:0000256" key="1">
    <source>
        <dbReference type="ARBA" id="ARBA00004651"/>
    </source>
</evidence>
<keyword evidence="10 11" id="KW-0472">Membrane</keyword>
<organism evidence="12 13">
    <name type="scientific">Algivirga pacifica</name>
    <dbReference type="NCBI Taxonomy" id="1162670"/>
    <lineage>
        <taxon>Bacteria</taxon>
        <taxon>Pseudomonadati</taxon>
        <taxon>Bacteroidota</taxon>
        <taxon>Cytophagia</taxon>
        <taxon>Cytophagales</taxon>
        <taxon>Flammeovirgaceae</taxon>
        <taxon>Algivirga</taxon>
    </lineage>
</organism>
<evidence type="ECO:0000313" key="12">
    <source>
        <dbReference type="EMBL" id="GAA4842033.1"/>
    </source>
</evidence>
<dbReference type="InterPro" id="IPR045861">
    <property type="entry name" value="CorA_cytoplasmic_dom"/>
</dbReference>
<dbReference type="InterPro" id="IPR002523">
    <property type="entry name" value="MgTranspt_CorA/ZnTranspt_ZntB"/>
</dbReference>
<dbReference type="InterPro" id="IPR045863">
    <property type="entry name" value="CorA_TM1_TM2"/>
</dbReference>
<evidence type="ECO:0000313" key="13">
    <source>
        <dbReference type="Proteomes" id="UP001500298"/>
    </source>
</evidence>
<comment type="caution">
    <text evidence="12">The sequence shown here is derived from an EMBL/GenBank/DDBJ whole genome shotgun (WGS) entry which is preliminary data.</text>
</comment>
<reference evidence="13" key="1">
    <citation type="journal article" date="2019" name="Int. J. Syst. Evol. Microbiol.">
        <title>The Global Catalogue of Microorganisms (GCM) 10K type strain sequencing project: providing services to taxonomists for standard genome sequencing and annotation.</title>
        <authorList>
            <consortium name="The Broad Institute Genomics Platform"/>
            <consortium name="The Broad Institute Genome Sequencing Center for Infectious Disease"/>
            <person name="Wu L."/>
            <person name="Ma J."/>
        </authorList>
    </citation>
    <scope>NUCLEOTIDE SEQUENCE [LARGE SCALE GENOMIC DNA]</scope>
    <source>
        <strain evidence="13">JCM 18326</strain>
    </source>
</reference>
<comment type="subcellular location">
    <subcellularLocation>
        <location evidence="1">Cell membrane</location>
        <topology evidence="1">Multi-pass membrane protein</topology>
    </subcellularLocation>
</comment>
<keyword evidence="3" id="KW-0813">Transport</keyword>
<protein>
    <submittedName>
        <fullName evidence="12">Magnesium/cobalt transporter CorA</fullName>
    </submittedName>
</protein>
<keyword evidence="13" id="KW-1185">Reference proteome</keyword>
<evidence type="ECO:0000256" key="3">
    <source>
        <dbReference type="ARBA" id="ARBA00022448"/>
    </source>
</evidence>
<evidence type="ECO:0000256" key="8">
    <source>
        <dbReference type="ARBA" id="ARBA00022989"/>
    </source>
</evidence>
<dbReference type="Proteomes" id="UP001500298">
    <property type="component" value="Unassembled WGS sequence"/>
</dbReference>
<dbReference type="SUPFAM" id="SSF143865">
    <property type="entry name" value="CorA soluble domain-like"/>
    <property type="match status" value="1"/>
</dbReference>
<keyword evidence="8 11" id="KW-1133">Transmembrane helix</keyword>
<keyword evidence="5" id="KW-0997">Cell inner membrane</keyword>
<feature type="transmembrane region" description="Helical" evidence="11">
    <location>
        <begin position="294"/>
        <end position="315"/>
    </location>
</feature>
<evidence type="ECO:0000256" key="9">
    <source>
        <dbReference type="ARBA" id="ARBA00023065"/>
    </source>
</evidence>
<dbReference type="PANTHER" id="PTHR46494">
    <property type="entry name" value="CORA FAMILY METAL ION TRANSPORTER (EUROFUNG)"/>
    <property type="match status" value="1"/>
</dbReference>
<dbReference type="SUPFAM" id="SSF144083">
    <property type="entry name" value="Magnesium transport protein CorA, transmembrane region"/>
    <property type="match status" value="1"/>
</dbReference>
<evidence type="ECO:0000256" key="10">
    <source>
        <dbReference type="ARBA" id="ARBA00023136"/>
    </source>
</evidence>
<keyword evidence="4" id="KW-1003">Cell membrane</keyword>
<evidence type="ECO:0000256" key="7">
    <source>
        <dbReference type="ARBA" id="ARBA00022833"/>
    </source>
</evidence>
<evidence type="ECO:0000256" key="2">
    <source>
        <dbReference type="ARBA" id="ARBA00009765"/>
    </source>
</evidence>
<sequence>MPLIELVMKGGYFRRLNRIQELSSTNLNNVFLIQVVDGGLEEYRWLEDTFQINLQPFYHREDIEISSRYSEEHEQLAISIDVPFSGEDNHIQETYFHVIFKDGNIFSFNNMKAFMATHRVYQVKKREISEADSSEELFLILIQHFTDYYADLIQVQTARIKKHVYRIIKKQEYSTSADLDMLMAFGFDNILLKESVLELQQIMLMLRRSKSFSIDMREAMDSELRDLRVLNDHIRYNFERIDDLKENINSKIDLAQNKLIKLLTVITFCLSPPTLIAGIYGMNFSNMPELHWAWGYPFAIVLMLSSVAVPLLYFYKKKWL</sequence>
<dbReference type="Gene3D" id="1.20.58.340">
    <property type="entry name" value="Magnesium transport protein CorA, transmembrane region"/>
    <property type="match status" value="1"/>
</dbReference>
<comment type="similarity">
    <text evidence="2">Belongs to the CorA metal ion transporter (MIT) (TC 1.A.35) family.</text>
</comment>
<keyword evidence="6 11" id="KW-0812">Transmembrane</keyword>
<keyword evidence="7" id="KW-0862">Zinc</keyword>